<dbReference type="OrthoDB" id="10455277at2759"/>
<accession>A0A5N5T3H9</accession>
<dbReference type="EMBL" id="SEYY01012015">
    <property type="protein sequence ID" value="KAB7501006.1"/>
    <property type="molecule type" value="Genomic_DNA"/>
</dbReference>
<proteinExistence type="predicted"/>
<comment type="caution">
    <text evidence="2">The sequence shown here is derived from an EMBL/GenBank/DDBJ whole genome shotgun (WGS) entry which is preliminary data.</text>
</comment>
<feature type="signal peptide" evidence="1">
    <location>
        <begin position="1"/>
        <end position="26"/>
    </location>
</feature>
<keyword evidence="3" id="KW-1185">Reference proteome</keyword>
<evidence type="ECO:0000313" key="2">
    <source>
        <dbReference type="EMBL" id="KAB7501006.1"/>
    </source>
</evidence>
<gene>
    <name evidence="2" type="ORF">Anas_14324</name>
</gene>
<sequence length="127" mass="15698">MNIQIFNMKNLIQAIFLLTIISFSFGQEDYDYGYIPYCTDLDSQYLCPYVEFWNCIDCHIPCYHEYYDDYEDYGDYEDYYDRYYRGCENCCLNNNGQIVSYVRCNFFDRCYHCHPDRYCPMCNEYYY</sequence>
<evidence type="ECO:0000256" key="1">
    <source>
        <dbReference type="SAM" id="SignalP"/>
    </source>
</evidence>
<protein>
    <submittedName>
        <fullName evidence="2">Uncharacterized protein</fullName>
    </submittedName>
</protein>
<dbReference type="Proteomes" id="UP000326759">
    <property type="component" value="Unassembled WGS sequence"/>
</dbReference>
<keyword evidence="1" id="KW-0732">Signal</keyword>
<feature type="chain" id="PRO_5024278885" evidence="1">
    <location>
        <begin position="27"/>
        <end position="127"/>
    </location>
</feature>
<organism evidence="2 3">
    <name type="scientific">Armadillidium nasatum</name>
    <dbReference type="NCBI Taxonomy" id="96803"/>
    <lineage>
        <taxon>Eukaryota</taxon>
        <taxon>Metazoa</taxon>
        <taxon>Ecdysozoa</taxon>
        <taxon>Arthropoda</taxon>
        <taxon>Crustacea</taxon>
        <taxon>Multicrustacea</taxon>
        <taxon>Malacostraca</taxon>
        <taxon>Eumalacostraca</taxon>
        <taxon>Peracarida</taxon>
        <taxon>Isopoda</taxon>
        <taxon>Oniscidea</taxon>
        <taxon>Crinocheta</taxon>
        <taxon>Armadillidiidae</taxon>
        <taxon>Armadillidium</taxon>
    </lineage>
</organism>
<evidence type="ECO:0000313" key="3">
    <source>
        <dbReference type="Proteomes" id="UP000326759"/>
    </source>
</evidence>
<reference evidence="2 3" key="1">
    <citation type="journal article" date="2019" name="PLoS Biol.">
        <title>Sex chromosomes control vertical transmission of feminizing Wolbachia symbionts in an isopod.</title>
        <authorList>
            <person name="Becking T."/>
            <person name="Chebbi M.A."/>
            <person name="Giraud I."/>
            <person name="Moumen B."/>
            <person name="Laverre T."/>
            <person name="Caubet Y."/>
            <person name="Peccoud J."/>
            <person name="Gilbert C."/>
            <person name="Cordaux R."/>
        </authorList>
    </citation>
    <scope>NUCLEOTIDE SEQUENCE [LARGE SCALE GENOMIC DNA]</scope>
    <source>
        <strain evidence="2">ANa2</strain>
        <tissue evidence="2">Whole body excluding digestive tract and cuticle</tissue>
    </source>
</reference>
<name>A0A5N5T3H9_9CRUS</name>
<dbReference type="AlphaFoldDB" id="A0A5N5T3H9"/>